<accession>A0ABW2CDS1</accession>
<evidence type="ECO:0000256" key="3">
    <source>
        <dbReference type="ARBA" id="ARBA00022448"/>
    </source>
</evidence>
<evidence type="ECO:0000313" key="8">
    <source>
        <dbReference type="Proteomes" id="UP001596380"/>
    </source>
</evidence>
<keyword evidence="8" id="KW-1185">Reference proteome</keyword>
<evidence type="ECO:0000313" key="7">
    <source>
        <dbReference type="EMBL" id="MFC6879120.1"/>
    </source>
</evidence>
<evidence type="ECO:0000256" key="5">
    <source>
        <dbReference type="SAM" id="SignalP"/>
    </source>
</evidence>
<evidence type="ECO:0000256" key="2">
    <source>
        <dbReference type="ARBA" id="ARBA00005695"/>
    </source>
</evidence>
<dbReference type="Gene3D" id="3.10.105.10">
    <property type="entry name" value="Dipeptide-binding Protein, Domain 3"/>
    <property type="match status" value="1"/>
</dbReference>
<feature type="chain" id="PRO_5046321777" evidence="5">
    <location>
        <begin position="21"/>
        <end position="510"/>
    </location>
</feature>
<dbReference type="EMBL" id="JBHSXS010000002">
    <property type="protein sequence ID" value="MFC6879120.1"/>
    <property type="molecule type" value="Genomic_DNA"/>
</dbReference>
<name>A0ABW2CDS1_9ACTN</name>
<evidence type="ECO:0000256" key="4">
    <source>
        <dbReference type="ARBA" id="ARBA00022729"/>
    </source>
</evidence>
<feature type="signal peptide" evidence="5">
    <location>
        <begin position="1"/>
        <end position="20"/>
    </location>
</feature>
<dbReference type="InterPro" id="IPR030678">
    <property type="entry name" value="Peptide/Ni-bd"/>
</dbReference>
<dbReference type="PROSITE" id="PS51257">
    <property type="entry name" value="PROKAR_LIPOPROTEIN"/>
    <property type="match status" value="1"/>
</dbReference>
<dbReference type="SUPFAM" id="SSF53850">
    <property type="entry name" value="Periplasmic binding protein-like II"/>
    <property type="match status" value="1"/>
</dbReference>
<comment type="caution">
    <text evidence="7">The sequence shown here is derived from an EMBL/GenBank/DDBJ whole genome shotgun (WGS) entry which is preliminary data.</text>
</comment>
<proteinExistence type="inferred from homology"/>
<dbReference type="PANTHER" id="PTHR30290">
    <property type="entry name" value="PERIPLASMIC BINDING COMPONENT OF ABC TRANSPORTER"/>
    <property type="match status" value="1"/>
</dbReference>
<feature type="domain" description="Solute-binding protein family 5" evidence="6">
    <location>
        <begin position="77"/>
        <end position="419"/>
    </location>
</feature>
<organism evidence="7 8">
    <name type="scientific">Actinomadura yumaensis</name>
    <dbReference type="NCBI Taxonomy" id="111807"/>
    <lineage>
        <taxon>Bacteria</taxon>
        <taxon>Bacillati</taxon>
        <taxon>Actinomycetota</taxon>
        <taxon>Actinomycetes</taxon>
        <taxon>Streptosporangiales</taxon>
        <taxon>Thermomonosporaceae</taxon>
        <taxon>Actinomadura</taxon>
    </lineage>
</organism>
<dbReference type="RefSeq" id="WP_241683114.1">
    <property type="nucleotide sequence ID" value="NZ_JBHSXE010000001.1"/>
</dbReference>
<comment type="subcellular location">
    <subcellularLocation>
        <location evidence="1">Cell envelope</location>
    </subcellularLocation>
</comment>
<dbReference type="Pfam" id="PF00496">
    <property type="entry name" value="SBP_bac_5"/>
    <property type="match status" value="1"/>
</dbReference>
<comment type="similarity">
    <text evidence="2">Belongs to the bacterial solute-binding protein 5 family.</text>
</comment>
<dbReference type="InterPro" id="IPR039424">
    <property type="entry name" value="SBP_5"/>
</dbReference>
<dbReference type="Gene3D" id="3.40.190.10">
    <property type="entry name" value="Periplasmic binding protein-like II"/>
    <property type="match status" value="1"/>
</dbReference>
<keyword evidence="4 5" id="KW-0732">Signal</keyword>
<dbReference type="InterPro" id="IPR000914">
    <property type="entry name" value="SBP_5_dom"/>
</dbReference>
<dbReference type="PANTHER" id="PTHR30290:SF10">
    <property type="entry name" value="PERIPLASMIC OLIGOPEPTIDE-BINDING PROTEIN-RELATED"/>
    <property type="match status" value="1"/>
</dbReference>
<protein>
    <submittedName>
        <fullName evidence="7">ABC transporter substrate-binding protein</fullName>
    </submittedName>
</protein>
<dbReference type="Proteomes" id="UP001596380">
    <property type="component" value="Unassembled WGS sequence"/>
</dbReference>
<evidence type="ECO:0000256" key="1">
    <source>
        <dbReference type="ARBA" id="ARBA00004196"/>
    </source>
</evidence>
<evidence type="ECO:0000259" key="6">
    <source>
        <dbReference type="Pfam" id="PF00496"/>
    </source>
</evidence>
<gene>
    <name evidence="7" type="ORF">ACFQKB_05000</name>
</gene>
<keyword evidence="3" id="KW-0813">Transport</keyword>
<dbReference type="PIRSF" id="PIRSF002741">
    <property type="entry name" value="MppA"/>
    <property type="match status" value="1"/>
</dbReference>
<reference evidence="8" key="1">
    <citation type="journal article" date="2019" name="Int. J. Syst. Evol. Microbiol.">
        <title>The Global Catalogue of Microorganisms (GCM) 10K type strain sequencing project: providing services to taxonomists for standard genome sequencing and annotation.</title>
        <authorList>
            <consortium name="The Broad Institute Genomics Platform"/>
            <consortium name="The Broad Institute Genome Sequencing Center for Infectious Disease"/>
            <person name="Wu L."/>
            <person name="Ma J."/>
        </authorList>
    </citation>
    <scope>NUCLEOTIDE SEQUENCE [LARGE SCALE GENOMIC DNA]</scope>
    <source>
        <strain evidence="8">JCM 3369</strain>
    </source>
</reference>
<sequence length="510" mass="54757">MRMILKVAAAAAACATAAGALTGCSGSGGSGGGTGSLSIATLTIPQSLDPADATGSALPFFQAVYDTLVKREPDGSFSPMLATAWKYDKDMTELALTLRTGVTFDDGTPFDAAAVKANIERFGKRTGAQAKTVKDVKAVKVVDPSHVTLELARPNPAMLFYLSDAAGLMANPADFAKSGDPLKTRPDGTGPYRLDQKQTVIGTRWVFTRAPKYWGARLPYDTVKMSYFDNETAIANGVKTGQVNAALLQDADQQISVASDPKIKTIRQDFDFQGILLFDRAGKLTPALRDVRVRQALNHAIDRRTMLAKIRQGRGTVTSQVFGPSTAAYDKSLDDYYAHDPAKARELLKQAGYGGGFTLKLPRVPAIVSDALASSLQSDLSAVGVKLVWDTVDSSAVRRIFTDRAYSAMVMNMGQSSNDWTAVGELVLPGAFNLFGYTDATVKRLLPRIQATTADKAKPDLRALNEHLVKDAWFVPFYRMSYLHVSDGSVKITPQDGMAVPSIYGYAPAG</sequence>